<accession>A0A367YSV0</accession>
<reference evidence="1 2" key="1">
    <citation type="submission" date="2018-07" db="EMBL/GenBank/DDBJ databases">
        <title>Desertimonas flava gen. nov. sp. nov.</title>
        <authorList>
            <person name="Liu S."/>
        </authorList>
    </citation>
    <scope>NUCLEOTIDE SEQUENCE [LARGE SCALE GENOMIC DNA]</scope>
    <source>
        <strain evidence="1 2">16Sb5-5</strain>
    </source>
</reference>
<dbReference type="RefSeq" id="WP_114128074.1">
    <property type="nucleotide sequence ID" value="NZ_QOUI01000014.1"/>
</dbReference>
<keyword evidence="2" id="KW-1185">Reference proteome</keyword>
<sequence>MSDERWQELAEQVQRLTERLDALETATPAGSGSVEVDLWAIEGLRQRAGAEVADLVLMAGEVATDAGPVAWQWARPAAVLSDPDADAVDHVATRLAALGSPVRLRLVLAVLRGRTTVAELTELEEMGTSGQIYHHIRSLTAAGWLRSTGRGRVGVPPDRVVPLLVAVLAAE</sequence>
<dbReference type="SUPFAM" id="SSF46785">
    <property type="entry name" value="Winged helix' DNA-binding domain"/>
    <property type="match status" value="1"/>
</dbReference>
<dbReference type="InterPro" id="IPR036390">
    <property type="entry name" value="WH_DNA-bd_sf"/>
</dbReference>
<evidence type="ECO:0000313" key="2">
    <source>
        <dbReference type="Proteomes" id="UP000252770"/>
    </source>
</evidence>
<protein>
    <submittedName>
        <fullName evidence="1">ArsR family transcriptional regulator</fullName>
    </submittedName>
</protein>
<dbReference type="Gene3D" id="1.10.10.10">
    <property type="entry name" value="Winged helix-like DNA-binding domain superfamily/Winged helix DNA-binding domain"/>
    <property type="match status" value="1"/>
</dbReference>
<dbReference type="InterPro" id="IPR036388">
    <property type="entry name" value="WH-like_DNA-bd_sf"/>
</dbReference>
<name>A0A367YSV0_9ACTN</name>
<proteinExistence type="predicted"/>
<dbReference type="AlphaFoldDB" id="A0A367YSV0"/>
<gene>
    <name evidence="1" type="ORF">DT076_17915</name>
</gene>
<dbReference type="InterPro" id="IPR011991">
    <property type="entry name" value="ArsR-like_HTH"/>
</dbReference>
<organism evidence="1 2">
    <name type="scientific">Desertihabitans brevis</name>
    <dbReference type="NCBI Taxonomy" id="2268447"/>
    <lineage>
        <taxon>Bacteria</taxon>
        <taxon>Bacillati</taxon>
        <taxon>Actinomycetota</taxon>
        <taxon>Actinomycetes</taxon>
        <taxon>Propionibacteriales</taxon>
        <taxon>Propionibacteriaceae</taxon>
        <taxon>Desertihabitans</taxon>
    </lineage>
</organism>
<dbReference type="EMBL" id="QOUI01000014">
    <property type="protein sequence ID" value="RCK68071.1"/>
    <property type="molecule type" value="Genomic_DNA"/>
</dbReference>
<evidence type="ECO:0000313" key="1">
    <source>
        <dbReference type="EMBL" id="RCK68071.1"/>
    </source>
</evidence>
<dbReference type="CDD" id="cd00090">
    <property type="entry name" value="HTH_ARSR"/>
    <property type="match status" value="1"/>
</dbReference>
<dbReference type="Proteomes" id="UP000252770">
    <property type="component" value="Unassembled WGS sequence"/>
</dbReference>
<comment type="caution">
    <text evidence="1">The sequence shown here is derived from an EMBL/GenBank/DDBJ whole genome shotgun (WGS) entry which is preliminary data.</text>
</comment>